<dbReference type="InterPro" id="IPR001841">
    <property type="entry name" value="Znf_RING"/>
</dbReference>
<dbReference type="SUPFAM" id="SSF57850">
    <property type="entry name" value="RING/U-box"/>
    <property type="match status" value="1"/>
</dbReference>
<comment type="caution">
    <text evidence="7">The sequence shown here is derived from an EMBL/GenBank/DDBJ whole genome shotgun (WGS) entry which is preliminary data.</text>
</comment>
<protein>
    <recommendedName>
        <fullName evidence="6">RING-type domain-containing protein</fullName>
    </recommendedName>
</protein>
<evidence type="ECO:0000313" key="7">
    <source>
        <dbReference type="EMBL" id="TNY21238.1"/>
    </source>
</evidence>
<name>A0A5C5FWP7_9BASI</name>
<evidence type="ECO:0000256" key="5">
    <source>
        <dbReference type="SAM" id="MobiDB-lite"/>
    </source>
</evidence>
<dbReference type="GO" id="GO:0061630">
    <property type="term" value="F:ubiquitin protein ligase activity"/>
    <property type="evidence" value="ECO:0007669"/>
    <property type="project" value="TreeGrafter"/>
</dbReference>
<dbReference type="PANTHER" id="PTHR15710:SF243">
    <property type="entry name" value="E3 UBIQUITIN-PROTEIN LIGASE PRAJA-2 ISOFORM X1"/>
    <property type="match status" value="1"/>
</dbReference>
<feature type="region of interest" description="Disordered" evidence="5">
    <location>
        <begin position="360"/>
        <end position="511"/>
    </location>
</feature>
<dbReference type="GO" id="GO:0008270">
    <property type="term" value="F:zinc ion binding"/>
    <property type="evidence" value="ECO:0007669"/>
    <property type="project" value="UniProtKB-KW"/>
</dbReference>
<dbReference type="InterPro" id="IPR013083">
    <property type="entry name" value="Znf_RING/FYVE/PHD"/>
</dbReference>
<evidence type="ECO:0000313" key="8">
    <source>
        <dbReference type="Proteomes" id="UP000311382"/>
    </source>
</evidence>
<dbReference type="EMBL" id="SOZI01000048">
    <property type="protein sequence ID" value="TNY21238.1"/>
    <property type="molecule type" value="Genomic_DNA"/>
</dbReference>
<dbReference type="GO" id="GO:0016567">
    <property type="term" value="P:protein ubiquitination"/>
    <property type="evidence" value="ECO:0007669"/>
    <property type="project" value="TreeGrafter"/>
</dbReference>
<dbReference type="GO" id="GO:0005737">
    <property type="term" value="C:cytoplasm"/>
    <property type="evidence" value="ECO:0007669"/>
    <property type="project" value="TreeGrafter"/>
</dbReference>
<feature type="domain" description="RING-type" evidence="6">
    <location>
        <begin position="309"/>
        <end position="353"/>
    </location>
</feature>
<gene>
    <name evidence="7" type="ORF">DMC30DRAFT_416258</name>
</gene>
<keyword evidence="3" id="KW-0862">Zinc</keyword>
<accession>A0A5C5FWP7</accession>
<dbReference type="Pfam" id="PF13639">
    <property type="entry name" value="zf-RING_2"/>
    <property type="match status" value="1"/>
</dbReference>
<feature type="compositionally biased region" description="Low complexity" evidence="5">
    <location>
        <begin position="381"/>
        <end position="409"/>
    </location>
</feature>
<dbReference type="STRING" id="5288.A0A5C5FWP7"/>
<dbReference type="PROSITE" id="PS50089">
    <property type="entry name" value="ZF_RING_2"/>
    <property type="match status" value="1"/>
</dbReference>
<reference evidence="7 8" key="1">
    <citation type="submission" date="2019-03" db="EMBL/GenBank/DDBJ databases">
        <title>Rhodosporidium diobovatum UCD-FST 08-225 genome sequencing, assembly, and annotation.</title>
        <authorList>
            <person name="Fakankun I.U."/>
            <person name="Fristensky B."/>
            <person name="Levin D.B."/>
        </authorList>
    </citation>
    <scope>NUCLEOTIDE SEQUENCE [LARGE SCALE GENOMIC DNA]</scope>
    <source>
        <strain evidence="7 8">UCD-FST 08-225</strain>
    </source>
</reference>
<organism evidence="7 8">
    <name type="scientific">Rhodotorula diobovata</name>
    <dbReference type="NCBI Taxonomy" id="5288"/>
    <lineage>
        <taxon>Eukaryota</taxon>
        <taxon>Fungi</taxon>
        <taxon>Dikarya</taxon>
        <taxon>Basidiomycota</taxon>
        <taxon>Pucciniomycotina</taxon>
        <taxon>Microbotryomycetes</taxon>
        <taxon>Sporidiobolales</taxon>
        <taxon>Sporidiobolaceae</taxon>
        <taxon>Rhodotorula</taxon>
    </lineage>
</organism>
<sequence>MRHFCHECQYEGEFPSNAQGPLCPECRSDFVEEIPDDGDAAADDPRDFDPDDGPDPNLPFFLGAPAGGAPGVLRFQLPGGVGGGAFVATGGAGGGAQALGGLNPLTLAMLRSFGMPAPGDQGAAPAGGAGEGSQDGQEQQQAGEGGGAEAPNRAHQVPIRNLATFLGEAFGAATPHPADDPGNNPFAEGGHEREHRGDGEGEDEGAAAGAGAGAIPIGGGGLGFLGALLNAFGMTGAGPGVAGPGGFVLPANMGDYAIGEGGFQQILNDLMEQAAGRAGPQPAPDDMIEKLPRVKVTQELLDLDTITTCAVCQDEWALDETAIALPCKPSNHLFHEDCIVPWLKTSGTCPTCRFALVPQPGQPGYGEEPPQGQAQGGAGAEGAAPNGEASAGPGSGTGASASASGSAAAPQRPGLHGRQSSLNPLSPATARIPEVDGGSSLPGSWVWNDAEAGSSAADPDDMEVEHAGEGAAERDPAQAAREAAERRAEEERRAREGGQASSAEPIIEDVD</sequence>
<dbReference type="SMART" id="SM00744">
    <property type="entry name" value="RINGv"/>
    <property type="match status" value="1"/>
</dbReference>
<dbReference type="PANTHER" id="PTHR15710">
    <property type="entry name" value="E3 UBIQUITIN-PROTEIN LIGASE PRAJA"/>
    <property type="match status" value="1"/>
</dbReference>
<evidence type="ECO:0000256" key="1">
    <source>
        <dbReference type="ARBA" id="ARBA00022723"/>
    </source>
</evidence>
<dbReference type="Gene3D" id="3.30.40.10">
    <property type="entry name" value="Zinc/RING finger domain, C3HC4 (zinc finger)"/>
    <property type="match status" value="1"/>
</dbReference>
<evidence type="ECO:0000256" key="4">
    <source>
        <dbReference type="PROSITE-ProRule" id="PRU00175"/>
    </source>
</evidence>
<evidence type="ECO:0000256" key="2">
    <source>
        <dbReference type="ARBA" id="ARBA00022771"/>
    </source>
</evidence>
<feature type="region of interest" description="Disordered" evidence="5">
    <location>
        <begin position="171"/>
        <end position="210"/>
    </location>
</feature>
<feature type="region of interest" description="Disordered" evidence="5">
    <location>
        <begin position="34"/>
        <end position="58"/>
    </location>
</feature>
<dbReference type="Proteomes" id="UP000311382">
    <property type="component" value="Unassembled WGS sequence"/>
</dbReference>
<keyword evidence="8" id="KW-1185">Reference proteome</keyword>
<keyword evidence="2 4" id="KW-0863">Zinc-finger</keyword>
<feature type="compositionally biased region" description="Basic and acidic residues" evidence="5">
    <location>
        <begin position="189"/>
        <end position="199"/>
    </location>
</feature>
<dbReference type="InterPro" id="IPR011016">
    <property type="entry name" value="Znf_RING-CH"/>
</dbReference>
<evidence type="ECO:0000259" key="6">
    <source>
        <dbReference type="PROSITE" id="PS50089"/>
    </source>
</evidence>
<feature type="region of interest" description="Disordered" evidence="5">
    <location>
        <begin position="116"/>
        <end position="153"/>
    </location>
</feature>
<dbReference type="SMART" id="SM00184">
    <property type="entry name" value="RING"/>
    <property type="match status" value="1"/>
</dbReference>
<feature type="compositionally biased region" description="Basic and acidic residues" evidence="5">
    <location>
        <begin position="464"/>
        <end position="496"/>
    </location>
</feature>
<dbReference type="CDD" id="cd16454">
    <property type="entry name" value="RING-H2_PA-TM-RING"/>
    <property type="match status" value="1"/>
</dbReference>
<dbReference type="AlphaFoldDB" id="A0A5C5FWP7"/>
<dbReference type="OrthoDB" id="8062037at2759"/>
<evidence type="ECO:0000256" key="3">
    <source>
        <dbReference type="ARBA" id="ARBA00022833"/>
    </source>
</evidence>
<proteinExistence type="predicted"/>
<keyword evidence="1" id="KW-0479">Metal-binding</keyword>